<evidence type="ECO:0000313" key="3">
    <source>
        <dbReference type="EMBL" id="KAK7414465.1"/>
    </source>
</evidence>
<dbReference type="Proteomes" id="UP001498476">
    <property type="component" value="Unassembled WGS sequence"/>
</dbReference>
<protein>
    <submittedName>
        <fullName evidence="3">Uncharacterized protein</fullName>
    </submittedName>
</protein>
<feature type="compositionally biased region" description="Basic residues" evidence="2">
    <location>
        <begin position="440"/>
        <end position="451"/>
    </location>
</feature>
<gene>
    <name evidence="3" type="ORF">QQX98_006651</name>
</gene>
<feature type="coiled-coil region" evidence="1">
    <location>
        <begin position="55"/>
        <end position="92"/>
    </location>
</feature>
<name>A0ABR1H032_9HYPO</name>
<feature type="compositionally biased region" description="Basic and acidic residues" evidence="2">
    <location>
        <begin position="171"/>
        <end position="186"/>
    </location>
</feature>
<proteinExistence type="predicted"/>
<reference evidence="3 4" key="1">
    <citation type="journal article" date="2025" name="Microbiol. Resour. Announc.">
        <title>Draft genome sequences for Neonectria magnoliae and Neonectria punicea, canker pathogens of Liriodendron tulipifera and Acer saccharum in West Virginia.</title>
        <authorList>
            <person name="Petronek H.M."/>
            <person name="Kasson M.T."/>
            <person name="Metheny A.M."/>
            <person name="Stauder C.M."/>
            <person name="Lovett B."/>
            <person name="Lynch S.C."/>
            <person name="Garnas J.R."/>
            <person name="Kasson L.R."/>
            <person name="Stajich J.E."/>
        </authorList>
    </citation>
    <scope>NUCLEOTIDE SEQUENCE [LARGE SCALE GENOMIC DNA]</scope>
    <source>
        <strain evidence="3 4">NRRL 64653</strain>
    </source>
</reference>
<keyword evidence="1" id="KW-0175">Coiled coil</keyword>
<feature type="region of interest" description="Disordered" evidence="2">
    <location>
        <begin position="1"/>
        <end position="33"/>
    </location>
</feature>
<evidence type="ECO:0000313" key="4">
    <source>
        <dbReference type="Proteomes" id="UP001498476"/>
    </source>
</evidence>
<organism evidence="3 4">
    <name type="scientific">Neonectria punicea</name>
    <dbReference type="NCBI Taxonomy" id="979145"/>
    <lineage>
        <taxon>Eukaryota</taxon>
        <taxon>Fungi</taxon>
        <taxon>Dikarya</taxon>
        <taxon>Ascomycota</taxon>
        <taxon>Pezizomycotina</taxon>
        <taxon>Sordariomycetes</taxon>
        <taxon>Hypocreomycetidae</taxon>
        <taxon>Hypocreales</taxon>
        <taxon>Nectriaceae</taxon>
        <taxon>Neonectria</taxon>
    </lineage>
</organism>
<feature type="region of interest" description="Disordered" evidence="2">
    <location>
        <begin position="129"/>
        <end position="149"/>
    </location>
</feature>
<feature type="compositionally biased region" description="Basic and acidic residues" evidence="2">
    <location>
        <begin position="1"/>
        <end position="20"/>
    </location>
</feature>
<accession>A0ABR1H032</accession>
<sequence>MTEKSDKGKRTAGGAKEKQLEGALSSRSASGQGLATRLQKLYDDFDELRKDGAGIQAYDDVCSQLDQAKKELQDQKEEMSNLQSHVAELKRDKDSVVRTFQDRFKVWDADETQHTKDFEELQMLRTTTKKDQKAAKDAAQKSSQLQKELDDHKNRVNELLHDKSTLQDSLDMKSIHLRKKRDEGRPRTPSAGSKGDALLDVTSTALSRILQVPSETGVAQCIRCALVEAVVAQELSVSIFQDVYLVDDATQARLSGLFQALEWLDQTHPLHATIIRCQIAKISDGSRKVKEVPGQAAEAVRSVLGPWLRDDRSQEDLFMEALQDIFSEALQLWQRLQRTRQRAQAVVDLDPRIWDPKDDSRRDYDGEMREEDNMSQQQMAMDAFATGPIAVLFPKIYMGDDGQEYASESGEDDEPLFHGFALFCTQGAAMAASKEGVVPRKLRRSSTNFKRRSSEHGRRSRMGVKLQTRGLFAESQGEAPHSQRAASQSGRARDQMTASLLSTRSQRSGSGV</sequence>
<keyword evidence="4" id="KW-1185">Reference proteome</keyword>
<evidence type="ECO:0000256" key="2">
    <source>
        <dbReference type="SAM" id="MobiDB-lite"/>
    </source>
</evidence>
<feature type="compositionally biased region" description="Basic and acidic residues" evidence="2">
    <location>
        <begin position="129"/>
        <end position="139"/>
    </location>
</feature>
<feature type="region of interest" description="Disordered" evidence="2">
    <location>
        <begin position="435"/>
        <end position="512"/>
    </location>
</feature>
<evidence type="ECO:0000256" key="1">
    <source>
        <dbReference type="SAM" id="Coils"/>
    </source>
</evidence>
<feature type="compositionally biased region" description="Polar residues" evidence="2">
    <location>
        <begin position="484"/>
        <end position="512"/>
    </location>
</feature>
<feature type="region of interest" description="Disordered" evidence="2">
    <location>
        <begin position="171"/>
        <end position="196"/>
    </location>
</feature>
<comment type="caution">
    <text evidence="3">The sequence shown here is derived from an EMBL/GenBank/DDBJ whole genome shotgun (WGS) entry which is preliminary data.</text>
</comment>
<dbReference type="EMBL" id="JAZAVJ010000102">
    <property type="protein sequence ID" value="KAK7414465.1"/>
    <property type="molecule type" value="Genomic_DNA"/>
</dbReference>